<dbReference type="PANTHER" id="PTHR34478">
    <property type="entry name" value="PROTEIN LEMA"/>
    <property type="match status" value="1"/>
</dbReference>
<dbReference type="InterPro" id="IPR023353">
    <property type="entry name" value="LemA-like_dom_sf"/>
</dbReference>
<dbReference type="Pfam" id="PF04011">
    <property type="entry name" value="LemA"/>
    <property type="match status" value="1"/>
</dbReference>
<comment type="similarity">
    <text evidence="2">Belongs to the LemA family.</text>
</comment>
<accession>A0A6N2TD98</accession>
<proteinExistence type="inferred from homology"/>
<sequence length="183" mass="20936">MVKWILLIVLIALVVWIIAAYNGLVKLKNKCEESFSTMDVYLKKRYDMIPNLVETVKAYAAHESKTLEGVIAARNMAMNASSTEDRIKGENMLQGTLRSLFAVSEAYPQLKADTGFADLRNQLAHLEDEIASSRKYYNAVVRQYNSKIEMFPSNLIASAFHFNRRSMFEVNDPSERENVRVQF</sequence>
<gene>
    <name evidence="6" type="ORF">AULFYP135_01380</name>
</gene>
<evidence type="ECO:0000256" key="5">
    <source>
        <dbReference type="ARBA" id="ARBA00023136"/>
    </source>
</evidence>
<dbReference type="EMBL" id="CACRSL010000003">
    <property type="protein sequence ID" value="VYT03545.1"/>
    <property type="molecule type" value="Genomic_DNA"/>
</dbReference>
<dbReference type="Gene3D" id="1.20.1440.20">
    <property type="entry name" value="LemA-like domain"/>
    <property type="match status" value="1"/>
</dbReference>
<dbReference type="GO" id="GO:0016020">
    <property type="term" value="C:membrane"/>
    <property type="evidence" value="ECO:0007669"/>
    <property type="project" value="UniProtKB-SubCell"/>
</dbReference>
<protein>
    <submittedName>
        <fullName evidence="6">LemA family protein</fullName>
    </submittedName>
</protein>
<dbReference type="InterPro" id="IPR007156">
    <property type="entry name" value="MamQ_LemA"/>
</dbReference>
<keyword evidence="3" id="KW-0812">Transmembrane</keyword>
<comment type="subcellular location">
    <subcellularLocation>
        <location evidence="1">Membrane</location>
        <topology evidence="1">Single-pass membrane protein</topology>
    </subcellularLocation>
</comment>
<keyword evidence="4" id="KW-1133">Transmembrane helix</keyword>
<keyword evidence="5" id="KW-0472">Membrane</keyword>
<evidence type="ECO:0000256" key="4">
    <source>
        <dbReference type="ARBA" id="ARBA00022989"/>
    </source>
</evidence>
<evidence type="ECO:0000313" key="6">
    <source>
        <dbReference type="EMBL" id="VYT03545.1"/>
    </source>
</evidence>
<evidence type="ECO:0000256" key="3">
    <source>
        <dbReference type="ARBA" id="ARBA00022692"/>
    </source>
</evidence>
<name>A0A6N2TD98_9FIRM</name>
<dbReference type="AlphaFoldDB" id="A0A6N2TD98"/>
<reference evidence="6" key="1">
    <citation type="submission" date="2019-11" db="EMBL/GenBank/DDBJ databases">
        <authorList>
            <person name="Feng L."/>
        </authorList>
    </citation>
    <scope>NUCLEOTIDE SEQUENCE</scope>
    <source>
        <strain evidence="6">AundefinedLFYP135</strain>
    </source>
</reference>
<evidence type="ECO:0000256" key="2">
    <source>
        <dbReference type="ARBA" id="ARBA00008854"/>
    </source>
</evidence>
<dbReference type="PANTHER" id="PTHR34478:SF1">
    <property type="entry name" value="PROTEIN LEMA"/>
    <property type="match status" value="1"/>
</dbReference>
<organism evidence="6">
    <name type="scientific">uncultured Anaerotruncus sp</name>
    <dbReference type="NCBI Taxonomy" id="905011"/>
    <lineage>
        <taxon>Bacteria</taxon>
        <taxon>Bacillati</taxon>
        <taxon>Bacillota</taxon>
        <taxon>Clostridia</taxon>
        <taxon>Eubacteriales</taxon>
        <taxon>Oscillospiraceae</taxon>
        <taxon>Anaerotruncus</taxon>
        <taxon>environmental samples</taxon>
    </lineage>
</organism>
<dbReference type="SUPFAM" id="SSF140478">
    <property type="entry name" value="LemA-like"/>
    <property type="match status" value="1"/>
</dbReference>
<evidence type="ECO:0000256" key="1">
    <source>
        <dbReference type="ARBA" id="ARBA00004167"/>
    </source>
</evidence>